<dbReference type="RefSeq" id="WP_390200674.1">
    <property type="nucleotide sequence ID" value="NZ_JBHSDV010000006.1"/>
</dbReference>
<accession>A0ABV8VX88</accession>
<keyword evidence="1" id="KW-0472">Membrane</keyword>
<sequence>MQIFKLFGSILIDDKEAQSSLSKTDKQSKNLGDRLKGTIKTAAKWGAAIVTGAGVAATGMTALALKVGRAADELLDIAAVTGMTTEEIQRWRKATEEAGTSTDAVANASAKFTKSLDAMSEESNKGNEALKKLGLSFNEVENMSADERMNVLTEALTGVEDKTERARLGTDLFGGSWKDLAPVIDLGAEAMKNAKDNANVFSDEDLVKANEFRMMYDQMTEKVKFFGMQIGMSLMPILSTMFSWFESAMPTIQSVTTFAFDKISGVISNLANGIQGLYDKFRSYYESNQETLQLLWESFQVYLGFILEYWKSIFTNIQSTIQEFVNFILPYIATFFEALLLFWQENGQLIIDSAKNIFGAIQSVVSTVFGAIFTIIQEILSLVLPFIQEKLALLQQFWQENGQQIMQAVQNAFKFIENIIKVIMPIVLAIIKVAWESIKGVINGALNIIMGLIKVFSGLFTGDFSKMWEGIKQIFKGALEFIWNFINLTLIGRGLGLIKNFASMAVNLFRNLGTGAINIFRNLGSSAVNIVSNFIKKILNFFTSMKTGATNTVTGLFSSIKNTFNNILSFITGLGGSFLKAGKGLIEQMVKGVKNSISLVTDTISNVAGKVRDFLPFSPAKVGPLSDLDKLDFEGPIADSIDHSEEGIQGKMERLLKVPKFESIESNARNTIMKDDNNSSYISDRENIKFDTSILEKLLIELIKAVREGKEIILNDKVLAKETAEARSEYDGKTVRHAGRRLAT</sequence>
<protein>
    <recommendedName>
        <fullName evidence="4">Phage-related protein</fullName>
    </recommendedName>
</protein>
<dbReference type="InterPro" id="IPR016024">
    <property type="entry name" value="ARM-type_fold"/>
</dbReference>
<keyword evidence="1" id="KW-1133">Transmembrane helix</keyword>
<feature type="transmembrane region" description="Helical" evidence="1">
    <location>
        <begin position="324"/>
        <end position="343"/>
    </location>
</feature>
<evidence type="ECO:0008006" key="4">
    <source>
        <dbReference type="Google" id="ProtNLM"/>
    </source>
</evidence>
<feature type="transmembrane region" description="Helical" evidence="1">
    <location>
        <begin position="223"/>
        <end position="245"/>
    </location>
</feature>
<proteinExistence type="predicted"/>
<organism evidence="2 3">
    <name type="scientific">Gracilibacillus marinus</name>
    <dbReference type="NCBI Taxonomy" id="630535"/>
    <lineage>
        <taxon>Bacteria</taxon>
        <taxon>Bacillati</taxon>
        <taxon>Bacillota</taxon>
        <taxon>Bacilli</taxon>
        <taxon>Bacillales</taxon>
        <taxon>Bacillaceae</taxon>
        <taxon>Gracilibacillus</taxon>
    </lineage>
</organism>
<comment type="caution">
    <text evidence="2">The sequence shown here is derived from an EMBL/GenBank/DDBJ whole genome shotgun (WGS) entry which is preliminary data.</text>
</comment>
<evidence type="ECO:0000256" key="1">
    <source>
        <dbReference type="SAM" id="Phobius"/>
    </source>
</evidence>
<gene>
    <name evidence="2" type="ORF">ACFOZ1_15300</name>
</gene>
<dbReference type="EMBL" id="JBHSDV010000006">
    <property type="protein sequence ID" value="MFC4389147.1"/>
    <property type="molecule type" value="Genomic_DNA"/>
</dbReference>
<keyword evidence="1" id="KW-0812">Transmembrane</keyword>
<feature type="transmembrane region" description="Helical" evidence="1">
    <location>
        <begin position="363"/>
        <end position="387"/>
    </location>
</feature>
<dbReference type="Proteomes" id="UP001595880">
    <property type="component" value="Unassembled WGS sequence"/>
</dbReference>
<dbReference type="PANTHER" id="PTHR37813">
    <property type="entry name" value="FELS-2 PROPHAGE PROTEIN"/>
    <property type="match status" value="1"/>
</dbReference>
<evidence type="ECO:0000313" key="2">
    <source>
        <dbReference type="EMBL" id="MFC4389147.1"/>
    </source>
</evidence>
<reference evidence="3" key="1">
    <citation type="journal article" date="2019" name="Int. J. Syst. Evol. Microbiol.">
        <title>The Global Catalogue of Microorganisms (GCM) 10K type strain sequencing project: providing services to taxonomists for standard genome sequencing and annotation.</title>
        <authorList>
            <consortium name="The Broad Institute Genomics Platform"/>
            <consortium name="The Broad Institute Genome Sequencing Center for Infectious Disease"/>
            <person name="Wu L."/>
            <person name="Ma J."/>
        </authorList>
    </citation>
    <scope>NUCLEOTIDE SEQUENCE [LARGE SCALE GENOMIC DNA]</scope>
    <source>
        <strain evidence="3">KACC 14058</strain>
    </source>
</reference>
<dbReference type="SUPFAM" id="SSF48371">
    <property type="entry name" value="ARM repeat"/>
    <property type="match status" value="1"/>
</dbReference>
<keyword evidence="3" id="KW-1185">Reference proteome</keyword>
<name>A0ABV8VX88_9BACI</name>
<dbReference type="PANTHER" id="PTHR37813:SF1">
    <property type="entry name" value="FELS-2 PROPHAGE PROTEIN"/>
    <property type="match status" value="1"/>
</dbReference>
<evidence type="ECO:0000313" key="3">
    <source>
        <dbReference type="Proteomes" id="UP001595880"/>
    </source>
</evidence>